<dbReference type="PANTHER" id="PTHR11165">
    <property type="entry name" value="SKP1"/>
    <property type="match status" value="1"/>
</dbReference>
<feature type="domain" description="SKP1 component dimerisation" evidence="5">
    <location>
        <begin position="130"/>
        <end position="174"/>
    </location>
</feature>
<evidence type="ECO:0000259" key="6">
    <source>
        <dbReference type="Pfam" id="PF03931"/>
    </source>
</evidence>
<dbReference type="Pfam" id="PF01466">
    <property type="entry name" value="Skp1"/>
    <property type="match status" value="1"/>
</dbReference>
<name>A0A4U6UZ15_SETVI</name>
<dbReference type="SUPFAM" id="SSF81382">
    <property type="entry name" value="Skp1 dimerisation domain-like"/>
    <property type="match status" value="1"/>
</dbReference>
<dbReference type="GO" id="GO:0009867">
    <property type="term" value="P:jasmonic acid mediated signaling pathway"/>
    <property type="evidence" value="ECO:0007669"/>
    <property type="project" value="UniProtKB-ARBA"/>
</dbReference>
<dbReference type="Pfam" id="PF03931">
    <property type="entry name" value="Skp1_POZ"/>
    <property type="match status" value="1"/>
</dbReference>
<dbReference type="SMART" id="SM00512">
    <property type="entry name" value="Skp1"/>
    <property type="match status" value="1"/>
</dbReference>
<dbReference type="Proteomes" id="UP000298652">
    <property type="component" value="Chromosome 4"/>
</dbReference>
<keyword evidence="8" id="KW-1185">Reference proteome</keyword>
<reference evidence="7" key="1">
    <citation type="submission" date="2019-03" db="EMBL/GenBank/DDBJ databases">
        <title>WGS assembly of Setaria viridis.</title>
        <authorList>
            <person name="Huang P."/>
            <person name="Jenkins J."/>
            <person name="Grimwood J."/>
            <person name="Barry K."/>
            <person name="Healey A."/>
            <person name="Mamidi S."/>
            <person name="Sreedasyam A."/>
            <person name="Shu S."/>
            <person name="Feldman M."/>
            <person name="Wu J."/>
            <person name="Yu Y."/>
            <person name="Chen C."/>
            <person name="Johnson J."/>
            <person name="Rokhsar D."/>
            <person name="Baxter I."/>
            <person name="Schmutz J."/>
            <person name="Brutnell T."/>
            <person name="Kellogg E."/>
        </authorList>
    </citation>
    <scope>NUCLEOTIDE SEQUENCE [LARGE SCALE GENOMIC DNA]</scope>
</reference>
<proteinExistence type="inferred from homology"/>
<dbReference type="Gramene" id="TKW21950">
    <property type="protein sequence ID" value="TKW21950"/>
    <property type="gene ID" value="SEVIR_4G155600v2"/>
</dbReference>
<feature type="domain" description="SKP1 component POZ" evidence="6">
    <location>
        <begin position="20"/>
        <end position="82"/>
    </location>
</feature>
<comment type="subunit">
    <text evidence="4">Part of a SCF (SKP1-cullin-F-box) protein ligase complex.</text>
</comment>
<dbReference type="AlphaFoldDB" id="A0A4U6UZ15"/>
<comment type="pathway">
    <text evidence="1 4">Protein modification; protein ubiquitination.</text>
</comment>
<evidence type="ECO:0000313" key="8">
    <source>
        <dbReference type="Proteomes" id="UP000298652"/>
    </source>
</evidence>
<dbReference type="PIRSF" id="PIRSF028729">
    <property type="entry name" value="E3_ubiquit_lig_SCF_Skp"/>
    <property type="match status" value="1"/>
</dbReference>
<dbReference type="Gene3D" id="3.30.710.10">
    <property type="entry name" value="Potassium Channel Kv1.1, Chain A"/>
    <property type="match status" value="1"/>
</dbReference>
<keyword evidence="3 4" id="KW-0833">Ubl conjugation pathway</keyword>
<dbReference type="InterPro" id="IPR016072">
    <property type="entry name" value="Skp1_comp_dimer"/>
</dbReference>
<comment type="function">
    <text evidence="4">Involved in ubiquitination and subsequent proteasomal degradation of target proteins. Together with CUL1, RBX1 and a F-box protein, it forms a SCF E3 ubiquitin ligase complex. The functional specificity of this complex depends on the type of F-box protein. In the SCF complex, it serves as an adapter that links the F-box protein to CUL1.</text>
</comment>
<dbReference type="GO" id="GO:0006511">
    <property type="term" value="P:ubiquitin-dependent protein catabolic process"/>
    <property type="evidence" value="ECO:0007669"/>
    <property type="project" value="InterPro"/>
</dbReference>
<dbReference type="InterPro" id="IPR036296">
    <property type="entry name" value="SKP1-like_dim_sf"/>
</dbReference>
<dbReference type="SUPFAM" id="SSF54695">
    <property type="entry name" value="POZ domain"/>
    <property type="match status" value="1"/>
</dbReference>
<evidence type="ECO:0000259" key="5">
    <source>
        <dbReference type="Pfam" id="PF01466"/>
    </source>
</evidence>
<dbReference type="FunFam" id="3.30.710.10:FF:000026">
    <property type="entry name" value="E3 ubiquitin ligase complex SCF subunit"/>
    <property type="match status" value="1"/>
</dbReference>
<dbReference type="InterPro" id="IPR016073">
    <property type="entry name" value="Skp1_comp_POZ"/>
</dbReference>
<dbReference type="EMBL" id="CM016555">
    <property type="protein sequence ID" value="TKW21950.1"/>
    <property type="molecule type" value="Genomic_DNA"/>
</dbReference>
<evidence type="ECO:0000256" key="2">
    <source>
        <dbReference type="ARBA" id="ARBA00009993"/>
    </source>
</evidence>
<evidence type="ECO:0000256" key="3">
    <source>
        <dbReference type="ARBA" id="ARBA00022786"/>
    </source>
</evidence>
<evidence type="ECO:0000256" key="1">
    <source>
        <dbReference type="ARBA" id="ARBA00004906"/>
    </source>
</evidence>
<dbReference type="InterPro" id="IPR016897">
    <property type="entry name" value="SKP1"/>
</dbReference>
<sequence length="178" mass="19059">MAAADSCDGISTSGGGWEKTVTLVSSDDARFEVREAAASLSQTVRRMIDEAGGRAGGDGGIPLPKVDARTLSTVLEYCNKHAAVPAPARESSSAEAAAVDLEWFDKELMHVDLATLCSLIRAADYLEVAGLLDLTCKTVADMIKSKTAEEIRQMFGIQNDFTPEEEEQLSRENAGVFE</sequence>
<dbReference type="CDD" id="cd18322">
    <property type="entry name" value="BTB_POZ_SKP1"/>
    <property type="match status" value="1"/>
</dbReference>
<accession>A0A4U6UZ15</accession>
<dbReference type="InterPro" id="IPR001232">
    <property type="entry name" value="SKP1-like"/>
</dbReference>
<evidence type="ECO:0000313" key="7">
    <source>
        <dbReference type="EMBL" id="TKW21950.1"/>
    </source>
</evidence>
<organism evidence="7 8">
    <name type="scientific">Setaria viridis</name>
    <name type="common">Green bristlegrass</name>
    <name type="synonym">Setaria italica subsp. viridis</name>
    <dbReference type="NCBI Taxonomy" id="4556"/>
    <lineage>
        <taxon>Eukaryota</taxon>
        <taxon>Viridiplantae</taxon>
        <taxon>Streptophyta</taxon>
        <taxon>Embryophyta</taxon>
        <taxon>Tracheophyta</taxon>
        <taxon>Spermatophyta</taxon>
        <taxon>Magnoliopsida</taxon>
        <taxon>Liliopsida</taxon>
        <taxon>Poales</taxon>
        <taxon>Poaceae</taxon>
        <taxon>PACMAD clade</taxon>
        <taxon>Panicoideae</taxon>
        <taxon>Panicodae</taxon>
        <taxon>Paniceae</taxon>
        <taxon>Cenchrinae</taxon>
        <taxon>Setaria</taxon>
    </lineage>
</organism>
<comment type="similarity">
    <text evidence="2 4">Belongs to the SKP1 family.</text>
</comment>
<protein>
    <recommendedName>
        <fullName evidence="4">SKP1-like protein</fullName>
    </recommendedName>
</protein>
<evidence type="ECO:0000256" key="4">
    <source>
        <dbReference type="PIRNR" id="PIRNR028729"/>
    </source>
</evidence>
<dbReference type="OMA" id="DNHMLYG"/>
<dbReference type="GO" id="GO:0016567">
    <property type="term" value="P:protein ubiquitination"/>
    <property type="evidence" value="ECO:0007669"/>
    <property type="project" value="UniProtKB-UniRule"/>
</dbReference>
<dbReference type="InterPro" id="IPR011333">
    <property type="entry name" value="SKP1/BTB/POZ_sf"/>
</dbReference>
<gene>
    <name evidence="7" type="ORF">SEVIR_4G155600v2</name>
</gene>
<dbReference type="UniPathway" id="UPA00143"/>